<organism evidence="13">
    <name type="scientific">marine sediment metagenome</name>
    <dbReference type="NCBI Taxonomy" id="412755"/>
    <lineage>
        <taxon>unclassified sequences</taxon>
        <taxon>metagenomes</taxon>
        <taxon>ecological metagenomes</taxon>
    </lineage>
</organism>
<keyword evidence="5" id="KW-0808">Transferase</keyword>
<dbReference type="InterPro" id="IPR036850">
    <property type="entry name" value="NDK-like_dom_sf"/>
</dbReference>
<dbReference type="GO" id="GO:0004550">
    <property type="term" value="F:nucleoside diphosphate kinase activity"/>
    <property type="evidence" value="ECO:0007669"/>
    <property type="project" value="UniProtKB-EC"/>
</dbReference>
<dbReference type="NCBIfam" id="NF001908">
    <property type="entry name" value="PRK00668.1"/>
    <property type="match status" value="1"/>
</dbReference>
<dbReference type="PRINTS" id="PR01243">
    <property type="entry name" value="NUCDPKINASE"/>
</dbReference>
<keyword evidence="6" id="KW-0479">Metal-binding</keyword>
<dbReference type="EC" id="2.7.4.6" evidence="3"/>
<dbReference type="GO" id="GO:0005524">
    <property type="term" value="F:ATP binding"/>
    <property type="evidence" value="ECO:0007669"/>
    <property type="project" value="UniProtKB-KW"/>
</dbReference>
<dbReference type="FunFam" id="3.30.70.141:FF:000003">
    <property type="entry name" value="Nucleoside diphosphate kinase"/>
    <property type="match status" value="1"/>
</dbReference>
<evidence type="ECO:0000256" key="2">
    <source>
        <dbReference type="ARBA" id="ARBA00008142"/>
    </source>
</evidence>
<dbReference type="Gene3D" id="3.30.70.141">
    <property type="entry name" value="Nucleoside diphosphate kinase-like domain"/>
    <property type="match status" value="1"/>
</dbReference>
<feature type="domain" description="Nucleoside diphosphate kinase-like" evidence="12">
    <location>
        <begin position="1"/>
        <end position="132"/>
    </location>
</feature>
<evidence type="ECO:0000256" key="11">
    <source>
        <dbReference type="ARBA" id="ARBA00023080"/>
    </source>
</evidence>
<evidence type="ECO:0000256" key="3">
    <source>
        <dbReference type="ARBA" id="ARBA00012966"/>
    </source>
</evidence>
<dbReference type="AlphaFoldDB" id="A0A0F9JM12"/>
<name>A0A0F9JM12_9ZZZZ</name>
<dbReference type="GO" id="GO:0046872">
    <property type="term" value="F:metal ion binding"/>
    <property type="evidence" value="ECO:0007669"/>
    <property type="project" value="UniProtKB-KW"/>
</dbReference>
<dbReference type="CDD" id="cd04413">
    <property type="entry name" value="NDPk_I"/>
    <property type="match status" value="1"/>
</dbReference>
<evidence type="ECO:0000259" key="12">
    <source>
        <dbReference type="SMART" id="SM00562"/>
    </source>
</evidence>
<evidence type="ECO:0000256" key="7">
    <source>
        <dbReference type="ARBA" id="ARBA00022741"/>
    </source>
</evidence>
<comment type="cofactor">
    <cofactor evidence="1">
        <name>Mg(2+)</name>
        <dbReference type="ChEBI" id="CHEBI:18420"/>
    </cofactor>
</comment>
<keyword evidence="10" id="KW-0460">Magnesium</keyword>
<proteinExistence type="inferred from homology"/>
<dbReference type="PROSITE" id="PS00469">
    <property type="entry name" value="NDPK"/>
    <property type="match status" value="1"/>
</dbReference>
<keyword evidence="11" id="KW-0546">Nucleotide metabolism</keyword>
<sequence length="132" mass="14462">MEQTFVMVKPDAVAKGLIGEIVKRFENKGLEIKELRLLTLSQEKAAELYAVHKERPFFNDLVEYVTGGPVVVMKLEGQSAVVTARNIIGATNPVEAASGTIRGDFGLDISQNLIHGSDSPENAQKELSIFFE</sequence>
<dbReference type="InterPro" id="IPR001564">
    <property type="entry name" value="Nucleoside_diP_kinase"/>
</dbReference>
<evidence type="ECO:0000256" key="10">
    <source>
        <dbReference type="ARBA" id="ARBA00022842"/>
    </source>
</evidence>
<dbReference type="PROSITE" id="PS51374">
    <property type="entry name" value="NDPK_LIKE"/>
    <property type="match status" value="1"/>
</dbReference>
<evidence type="ECO:0000256" key="8">
    <source>
        <dbReference type="ARBA" id="ARBA00022777"/>
    </source>
</evidence>
<reference evidence="13" key="1">
    <citation type="journal article" date="2015" name="Nature">
        <title>Complex archaea that bridge the gap between prokaryotes and eukaryotes.</title>
        <authorList>
            <person name="Spang A."/>
            <person name="Saw J.H."/>
            <person name="Jorgensen S.L."/>
            <person name="Zaremba-Niedzwiedzka K."/>
            <person name="Martijn J."/>
            <person name="Lind A.E."/>
            <person name="van Eijk R."/>
            <person name="Schleper C."/>
            <person name="Guy L."/>
            <person name="Ettema T.J."/>
        </authorList>
    </citation>
    <scope>NUCLEOTIDE SEQUENCE</scope>
</reference>
<keyword evidence="9" id="KW-0067">ATP-binding</keyword>
<dbReference type="HAMAP" id="MF_00451">
    <property type="entry name" value="NDP_kinase"/>
    <property type="match status" value="1"/>
</dbReference>
<dbReference type="PANTHER" id="PTHR11349">
    <property type="entry name" value="NUCLEOSIDE DIPHOSPHATE KINASE"/>
    <property type="match status" value="1"/>
</dbReference>
<dbReference type="EMBL" id="LAZR01009741">
    <property type="protein sequence ID" value="KKM70839.1"/>
    <property type="molecule type" value="Genomic_DNA"/>
</dbReference>
<protein>
    <recommendedName>
        <fullName evidence="4">Nucleoside diphosphate kinase</fullName>
        <ecNumber evidence="3">2.7.4.6</ecNumber>
    </recommendedName>
</protein>
<comment type="caution">
    <text evidence="13">The sequence shown here is derived from an EMBL/GenBank/DDBJ whole genome shotgun (WGS) entry which is preliminary data.</text>
</comment>
<dbReference type="InterPro" id="IPR023005">
    <property type="entry name" value="Nucleoside_diP_kinase_AS"/>
</dbReference>
<gene>
    <name evidence="13" type="ORF">LCGC14_1436730</name>
</gene>
<dbReference type="InterPro" id="IPR034907">
    <property type="entry name" value="NDK-like_dom"/>
</dbReference>
<dbReference type="GO" id="GO:0006183">
    <property type="term" value="P:GTP biosynthetic process"/>
    <property type="evidence" value="ECO:0007669"/>
    <property type="project" value="InterPro"/>
</dbReference>
<evidence type="ECO:0000256" key="9">
    <source>
        <dbReference type="ARBA" id="ARBA00022840"/>
    </source>
</evidence>
<keyword evidence="8" id="KW-0418">Kinase</keyword>
<accession>A0A0F9JM12</accession>
<dbReference type="SMART" id="SM00562">
    <property type="entry name" value="NDK"/>
    <property type="match status" value="1"/>
</dbReference>
<evidence type="ECO:0000313" key="13">
    <source>
        <dbReference type="EMBL" id="KKM70839.1"/>
    </source>
</evidence>
<evidence type="ECO:0000256" key="1">
    <source>
        <dbReference type="ARBA" id="ARBA00001946"/>
    </source>
</evidence>
<dbReference type="SUPFAM" id="SSF54919">
    <property type="entry name" value="Nucleoside diphosphate kinase, NDK"/>
    <property type="match status" value="1"/>
</dbReference>
<keyword evidence="7" id="KW-0547">Nucleotide-binding</keyword>
<dbReference type="Pfam" id="PF00334">
    <property type="entry name" value="NDK"/>
    <property type="match status" value="1"/>
</dbReference>
<evidence type="ECO:0000256" key="5">
    <source>
        <dbReference type="ARBA" id="ARBA00022679"/>
    </source>
</evidence>
<dbReference type="GO" id="GO:0006241">
    <property type="term" value="P:CTP biosynthetic process"/>
    <property type="evidence" value="ECO:0007669"/>
    <property type="project" value="InterPro"/>
</dbReference>
<evidence type="ECO:0000256" key="4">
    <source>
        <dbReference type="ARBA" id="ARBA00017632"/>
    </source>
</evidence>
<comment type="similarity">
    <text evidence="2">Belongs to the NDK family.</text>
</comment>
<dbReference type="GO" id="GO:0006228">
    <property type="term" value="P:UTP biosynthetic process"/>
    <property type="evidence" value="ECO:0007669"/>
    <property type="project" value="InterPro"/>
</dbReference>
<evidence type="ECO:0000256" key="6">
    <source>
        <dbReference type="ARBA" id="ARBA00022723"/>
    </source>
</evidence>